<dbReference type="GO" id="GO:0009446">
    <property type="term" value="P:putrescine biosynthetic process"/>
    <property type="evidence" value="ECO:0007669"/>
    <property type="project" value="InterPro"/>
</dbReference>
<keyword evidence="1" id="KW-0378">Hydrolase</keyword>
<evidence type="ECO:0000256" key="1">
    <source>
        <dbReference type="ARBA" id="ARBA00022801"/>
    </source>
</evidence>
<keyword evidence="3" id="KW-1185">Reference proteome</keyword>
<organism evidence="2 3">
    <name type="scientific">Thioalkalivibrio halophilus</name>
    <dbReference type="NCBI Taxonomy" id="252474"/>
    <lineage>
        <taxon>Bacteria</taxon>
        <taxon>Pseudomonadati</taxon>
        <taxon>Pseudomonadota</taxon>
        <taxon>Gammaproteobacteria</taxon>
        <taxon>Chromatiales</taxon>
        <taxon>Ectothiorhodospiraceae</taxon>
        <taxon>Thioalkalivibrio</taxon>
    </lineage>
</organism>
<dbReference type="PANTHER" id="PTHR31377">
    <property type="entry name" value="AGMATINE DEIMINASE-RELATED"/>
    <property type="match status" value="1"/>
</dbReference>
<comment type="caution">
    <text evidence="2">The sequence shown here is derived from an EMBL/GenBank/DDBJ whole genome shotgun (WGS) entry which is preliminary data.</text>
</comment>
<dbReference type="Gene3D" id="3.75.10.10">
    <property type="entry name" value="L-arginine/glycine Amidinotransferase, Chain A"/>
    <property type="match status" value="1"/>
</dbReference>
<accession>A0A1V3A1V6</accession>
<dbReference type="EMBL" id="MUZR01000003">
    <property type="protein sequence ID" value="OOC11378.1"/>
    <property type="molecule type" value="Genomic_DNA"/>
</dbReference>
<dbReference type="PANTHER" id="PTHR31377:SF0">
    <property type="entry name" value="AGMATINE DEIMINASE-RELATED"/>
    <property type="match status" value="1"/>
</dbReference>
<sequence>METGHENIRRLPAEWEPHAGIQLTWPHADSDWADSLEEVEPVFARLAAAISQYEPVLIVARDPEHIESFSGLLVEAGIRSDRLWFALADSNDTWARDYGPITVYHQGRPHLLDFTFNGWGGKYPADRDDAITAALAAQGVFGTSPVEDVPLVLEGGSIESDGQDTLLVTRSCLRHAGRNPELDDATIEAALRQHLGARRILWLEHGHLEGDDTDGHIDTLARFCAPDTIAYQHCDDPDDPHYAELAAMERQLEVLHQASGEPYRLIPLPWPRPLEHAGRRLPATYANFVLLNGAVLVPAHDDPADAVARERLAEAFPGRDVLLLDARAVLRQGGSLHCLTMHYPRGALGIPEEDEAANA</sequence>
<protein>
    <submittedName>
        <fullName evidence="2">Agmatine deiminase</fullName>
    </submittedName>
</protein>
<gene>
    <name evidence="2" type="ORF">B1A74_00995</name>
</gene>
<dbReference type="InterPro" id="IPR007466">
    <property type="entry name" value="Peptidyl-Arg-deiminase_porph"/>
</dbReference>
<evidence type="ECO:0000313" key="3">
    <source>
        <dbReference type="Proteomes" id="UP000189177"/>
    </source>
</evidence>
<name>A0A1V3A1V6_9GAMM</name>
<dbReference type="OrthoDB" id="9808013at2"/>
<dbReference type="GO" id="GO:0047632">
    <property type="term" value="F:agmatine deiminase activity"/>
    <property type="evidence" value="ECO:0007669"/>
    <property type="project" value="TreeGrafter"/>
</dbReference>
<dbReference type="Proteomes" id="UP000189177">
    <property type="component" value="Unassembled WGS sequence"/>
</dbReference>
<dbReference type="SUPFAM" id="SSF55909">
    <property type="entry name" value="Pentein"/>
    <property type="match status" value="1"/>
</dbReference>
<dbReference type="RefSeq" id="WP_077243512.1">
    <property type="nucleotide sequence ID" value="NZ_MUZR01000003.1"/>
</dbReference>
<proteinExistence type="predicted"/>
<dbReference type="Pfam" id="PF04371">
    <property type="entry name" value="PAD_porph"/>
    <property type="match status" value="1"/>
</dbReference>
<dbReference type="GO" id="GO:0004668">
    <property type="term" value="F:protein-arginine deiminase activity"/>
    <property type="evidence" value="ECO:0007669"/>
    <property type="project" value="InterPro"/>
</dbReference>
<reference evidence="2 3" key="1">
    <citation type="submission" date="2017-02" db="EMBL/GenBank/DDBJ databases">
        <title>Genomic diversity within the haloalkaliphilic genus Thioalkalivibrio.</title>
        <authorList>
            <person name="Ahn A.-C."/>
            <person name="Meier-Kolthoff J."/>
            <person name="Overmars L."/>
            <person name="Richter M."/>
            <person name="Woyke T."/>
            <person name="Sorokin D.Y."/>
            <person name="Muyzer G."/>
        </authorList>
    </citation>
    <scope>NUCLEOTIDE SEQUENCE [LARGE SCALE GENOMIC DNA]</scope>
    <source>
        <strain evidence="2 3">HL17</strain>
    </source>
</reference>
<dbReference type="STRING" id="252474.B1A74_00995"/>
<evidence type="ECO:0000313" key="2">
    <source>
        <dbReference type="EMBL" id="OOC11378.1"/>
    </source>
</evidence>
<dbReference type="AlphaFoldDB" id="A0A1V3A1V6"/>